<dbReference type="Gene3D" id="1.10.238.10">
    <property type="entry name" value="EF-hand"/>
    <property type="match status" value="1"/>
</dbReference>
<gene>
    <name evidence="3" type="ORF">DSYM_18200</name>
</gene>
<reference evidence="3" key="1">
    <citation type="journal article" name="DNA Res.">
        <title>The physiological potential of anammox bacteria as revealed by their core genome structure.</title>
        <authorList>
            <person name="Okubo T."/>
            <person name="Toyoda A."/>
            <person name="Fukuhara K."/>
            <person name="Uchiyama I."/>
            <person name="Harigaya Y."/>
            <person name="Kuroiwa M."/>
            <person name="Suzuki T."/>
            <person name="Murakami Y."/>
            <person name="Suwa Y."/>
            <person name="Takami H."/>
        </authorList>
    </citation>
    <scope>NUCLEOTIDE SEQUENCE</scope>
    <source>
        <strain evidence="3">317325-3</strain>
    </source>
</reference>
<feature type="region of interest" description="Disordered" evidence="1">
    <location>
        <begin position="1"/>
        <end position="20"/>
    </location>
</feature>
<dbReference type="EMBL" id="AP021857">
    <property type="protein sequence ID" value="BBO21121.1"/>
    <property type="molecule type" value="Genomic_DNA"/>
</dbReference>
<dbReference type="GO" id="GO:0005509">
    <property type="term" value="F:calcium ion binding"/>
    <property type="evidence" value="ECO:0007669"/>
    <property type="project" value="InterPro"/>
</dbReference>
<name>A0A809S5F8_9PROT</name>
<dbReference type="Proteomes" id="UP000662914">
    <property type="component" value="Chromosome"/>
</dbReference>
<dbReference type="SMART" id="SM00054">
    <property type="entry name" value="EFh"/>
    <property type="match status" value="3"/>
</dbReference>
<dbReference type="Pfam" id="PF13202">
    <property type="entry name" value="EF-hand_5"/>
    <property type="match status" value="1"/>
</dbReference>
<evidence type="ECO:0000313" key="3">
    <source>
        <dbReference type="EMBL" id="BBO21121.1"/>
    </source>
</evidence>
<dbReference type="PROSITE" id="PS50222">
    <property type="entry name" value="EF_HAND_2"/>
    <property type="match status" value="1"/>
</dbReference>
<protein>
    <recommendedName>
        <fullName evidence="2">EF-hand domain-containing protein</fullName>
    </recommendedName>
</protein>
<feature type="domain" description="EF-hand" evidence="2">
    <location>
        <begin position="53"/>
        <end position="88"/>
    </location>
</feature>
<dbReference type="SUPFAM" id="SSF47473">
    <property type="entry name" value="EF-hand"/>
    <property type="match status" value="1"/>
</dbReference>
<dbReference type="InterPro" id="IPR002048">
    <property type="entry name" value="EF_hand_dom"/>
</dbReference>
<dbReference type="Pfam" id="PF13499">
    <property type="entry name" value="EF-hand_7"/>
    <property type="match status" value="1"/>
</dbReference>
<proteinExistence type="predicted"/>
<dbReference type="KEGG" id="ddz:DSYM_18200"/>
<dbReference type="PROSITE" id="PS00018">
    <property type="entry name" value="EF_HAND_1"/>
    <property type="match status" value="1"/>
</dbReference>
<evidence type="ECO:0000313" key="4">
    <source>
        <dbReference type="Proteomes" id="UP000662914"/>
    </source>
</evidence>
<organism evidence="3 4">
    <name type="scientific">Candidatus Desulfobacillus denitrificans</name>
    <dbReference type="NCBI Taxonomy" id="2608985"/>
    <lineage>
        <taxon>Bacteria</taxon>
        <taxon>Pseudomonadati</taxon>
        <taxon>Pseudomonadota</taxon>
        <taxon>Betaproteobacteria</taxon>
        <taxon>Candidatus Desulfobacillus</taxon>
    </lineage>
</organism>
<evidence type="ECO:0000256" key="1">
    <source>
        <dbReference type="SAM" id="MobiDB-lite"/>
    </source>
</evidence>
<dbReference type="InterPro" id="IPR018247">
    <property type="entry name" value="EF_Hand_1_Ca_BS"/>
</dbReference>
<accession>A0A809S5F8</accession>
<sequence length="202" mass="21189">MVSIARAFSPSEPAQAAQPQQAADKLFAKIDELGKGAIDGADLQSAFERIRTEGAAGADRLFSKLDADGDGKITKSEFSGSINQLAEQLDQHFMRLRLHGEGALPPADAGFTKEELSSQLSSLVGNFDKADANSDGRVSLREAKAFLKGDAFQAAAGNPNVEMMLQVVRLMQAYGVVQGTTVTAGVSNDSNNSAGSRISVLG</sequence>
<dbReference type="InterPro" id="IPR011992">
    <property type="entry name" value="EF-hand-dom_pair"/>
</dbReference>
<dbReference type="AlphaFoldDB" id="A0A809S5F8"/>
<evidence type="ECO:0000259" key="2">
    <source>
        <dbReference type="PROSITE" id="PS50222"/>
    </source>
</evidence>